<evidence type="ECO:0000256" key="5">
    <source>
        <dbReference type="ARBA" id="ARBA00022777"/>
    </source>
</evidence>
<dbReference type="PROSITE" id="PS50011">
    <property type="entry name" value="PROTEIN_KINASE_DOM"/>
    <property type="match status" value="1"/>
</dbReference>
<dbReference type="InParanoid" id="A0A0D1CRA9"/>
<feature type="region of interest" description="Disordered" evidence="9">
    <location>
        <begin position="1170"/>
        <end position="1212"/>
    </location>
</feature>
<dbReference type="InterPro" id="IPR008271">
    <property type="entry name" value="Ser/Thr_kinase_AS"/>
</dbReference>
<name>A0A0D1CRA9_MYCMD</name>
<evidence type="ECO:0000256" key="4">
    <source>
        <dbReference type="ARBA" id="ARBA00022741"/>
    </source>
</evidence>
<dbReference type="EMBL" id="CM003146">
    <property type="protein sequence ID" value="KIS69103.1"/>
    <property type="molecule type" value="Genomic_DNA"/>
</dbReference>
<dbReference type="GO" id="GO:0005524">
    <property type="term" value="F:ATP binding"/>
    <property type="evidence" value="ECO:0007669"/>
    <property type="project" value="UniProtKB-KW"/>
</dbReference>
<dbReference type="SUPFAM" id="SSF56112">
    <property type="entry name" value="Protein kinase-like (PK-like)"/>
    <property type="match status" value="1"/>
</dbReference>
<dbReference type="InterPro" id="IPR000719">
    <property type="entry name" value="Prot_kinase_dom"/>
</dbReference>
<dbReference type="PANTHER" id="PTHR22967">
    <property type="entry name" value="SERINE/THREONINE PROTEIN KINASE"/>
    <property type="match status" value="1"/>
</dbReference>
<feature type="compositionally biased region" description="Low complexity" evidence="9">
    <location>
        <begin position="506"/>
        <end position="522"/>
    </location>
</feature>
<keyword evidence="6" id="KW-0067">ATP-binding</keyword>
<keyword evidence="12" id="KW-1185">Reference proteome</keyword>
<feature type="compositionally biased region" description="Low complexity" evidence="9">
    <location>
        <begin position="940"/>
        <end position="955"/>
    </location>
</feature>
<feature type="compositionally biased region" description="Low complexity" evidence="9">
    <location>
        <begin position="549"/>
        <end position="560"/>
    </location>
</feature>
<dbReference type="PANTHER" id="PTHR22967:SF57">
    <property type="entry name" value="AUXILIN, ISOFORM A-RELATED"/>
    <property type="match status" value="1"/>
</dbReference>
<evidence type="ECO:0000256" key="7">
    <source>
        <dbReference type="ARBA" id="ARBA00047899"/>
    </source>
</evidence>
<dbReference type="Pfam" id="PF00069">
    <property type="entry name" value="Pkinase"/>
    <property type="match status" value="1"/>
</dbReference>
<evidence type="ECO:0000313" key="12">
    <source>
        <dbReference type="Proteomes" id="UP000000561"/>
    </source>
</evidence>
<keyword evidence="4" id="KW-0547">Nucleotide-binding</keyword>
<dbReference type="OrthoDB" id="2018507at2759"/>
<dbReference type="VEuPathDB" id="FungiDB:UMAG_03081"/>
<evidence type="ECO:0000256" key="8">
    <source>
        <dbReference type="ARBA" id="ARBA00048679"/>
    </source>
</evidence>
<dbReference type="FunFam" id="1.10.510.10:FF:000853">
    <property type="entry name" value="Related to ARK1-Actin Regulating Kinase"/>
    <property type="match status" value="1"/>
</dbReference>
<dbReference type="GO" id="GO:0004674">
    <property type="term" value="F:protein serine/threonine kinase activity"/>
    <property type="evidence" value="ECO:0000318"/>
    <property type="project" value="GO_Central"/>
</dbReference>
<feature type="compositionally biased region" description="Gly residues" evidence="9">
    <location>
        <begin position="1201"/>
        <end position="1212"/>
    </location>
</feature>
<dbReference type="InterPro" id="IPR011009">
    <property type="entry name" value="Kinase-like_dom_sf"/>
</dbReference>
<feature type="compositionally biased region" description="Low complexity" evidence="9">
    <location>
        <begin position="666"/>
        <end position="697"/>
    </location>
</feature>
<feature type="compositionally biased region" description="Low complexity" evidence="9">
    <location>
        <begin position="26"/>
        <end position="61"/>
    </location>
</feature>
<feature type="region of interest" description="Disordered" evidence="9">
    <location>
        <begin position="549"/>
        <end position="707"/>
    </location>
</feature>
<dbReference type="eggNOG" id="KOG1989">
    <property type="taxonomic scope" value="Eukaryota"/>
</dbReference>
<feature type="region of interest" description="Disordered" evidence="9">
    <location>
        <begin position="725"/>
        <end position="927"/>
    </location>
</feature>
<feature type="domain" description="Protein kinase" evidence="10">
    <location>
        <begin position="79"/>
        <end position="395"/>
    </location>
</feature>
<evidence type="ECO:0000256" key="1">
    <source>
        <dbReference type="ARBA" id="ARBA00012513"/>
    </source>
</evidence>
<evidence type="ECO:0000259" key="10">
    <source>
        <dbReference type="PROSITE" id="PS50011"/>
    </source>
</evidence>
<feature type="region of interest" description="Disordered" evidence="9">
    <location>
        <begin position="940"/>
        <end position="1062"/>
    </location>
</feature>
<dbReference type="PROSITE" id="PS00108">
    <property type="entry name" value="PROTEIN_KINASE_ST"/>
    <property type="match status" value="1"/>
</dbReference>
<dbReference type="Gene3D" id="1.10.510.10">
    <property type="entry name" value="Transferase(Phosphotransferase) domain 1"/>
    <property type="match status" value="1"/>
</dbReference>
<evidence type="ECO:0000256" key="3">
    <source>
        <dbReference type="ARBA" id="ARBA00022679"/>
    </source>
</evidence>
<feature type="region of interest" description="Disordered" evidence="9">
    <location>
        <begin position="1"/>
        <end position="62"/>
    </location>
</feature>
<feature type="region of interest" description="Disordered" evidence="9">
    <location>
        <begin position="475"/>
        <end position="531"/>
    </location>
</feature>
<dbReference type="GO" id="GO:0000147">
    <property type="term" value="P:actin cortical patch assembly"/>
    <property type="evidence" value="ECO:0000318"/>
    <property type="project" value="GO_Central"/>
</dbReference>
<dbReference type="GeneID" id="23563653"/>
<sequence length="1348" mass="143467">MSQYGQAYQAQPYDHAGQRNSPHQPGYAQMQGQTQYYQQQSQQQQQPQQPMPPMAGAYQQPYKGTLAPGTRVKVGSITVTVKRYLSEGGFAHVYLVTTSQPIPMPSSVTGAVSASMAGSATAERGETVHVLKRMAVPDKAALADVRREVEVHKLLRNQANIVHFIEASATSLQGGGYEIFILMEYCAGGGIISLMNARLRDRLREEEVLKIFGDVCAGVAVMHHLDPPLMHRDLKVENILMAPSTEPGIIPGSRSTSSNLKATYKLCDFGSAAPVLSRKPAKSMDEVKRVEADLNKHTTLQYRAPEMVDVYQRRVIDEKADIWALGVLLYKLCYYTTPFEENGGGPLAILNVQYRIPSQPVYSDRLKKLINSMLKEQSTDRPTIDQIIIDVHQLLGTRPPQTALHYASAAANGKIATPLPTLVSGAATSPMSGAASVPAKPSPAGGIDANLISMGPSKKELEQAEARQLELQAQSITPMRRGRPTKAPAEHIDPPAKKLDDVLIKSASPTSSAQEASATSAPLWKVPDSKPSSVKTGLLIEGFGDSFAPAASTSSSSESPPVLPKRPTPSFVSPEASGGAVNASERPIDKNLLRASTSGAPSPALTPLRHSPALPGFSIAPSRTASPVSPASKDAPRPPSSQKIGTPRDELTDRFPSLEDLDAKYAIPASSSPSSPAAASAASVASAPSSLASGAAAGDKGHVNVPGLANRASVGAMTSRFERPFEPQKLGSVRTPLSKSATVSALSSSDRSSKARSGSVSNRWQPSVIAHDRVSKEQPSQLSGAVSLRKAPASKDWLTGDMSDQEDDPNAASRADKREEAKMYATKPQDPSSKASAIQRDAAAQEIEVEEASSDEDEPAQPEEAVAQRPSLPPRLSADRLSSFLVRPSASHTQSDQGDNVVNGASSKPERPRVVPGRVKAPSWLVDAVDSPTAAERLISSSSVLSPGGVGSESLKSPVPDSLASPITDASAAEQLDEAARQAQDQLEALLRGPAQDTLASDDATVPTKQGSEQEPAEEPSPTLASVAKVKAPAWDDEDEENEREMTALPQPDLRASVVGKPSGIVAMSQHLDERKKVEVEAPTKSSCTYQIGSRWKPSVQQQARSQPKQTQLVDATTWSAGACESSETVKDLSDTVSLDRQTGRTEAEPATTARNVAVRPSDIVAQRQQQYGVGSGGAAEAVEIQPKRPTPMRPHKGAHLRGGSGAVGTGGMKPWEREAAQSAAAVKAGIVKSSALPAASTMRLHSADEHESTDPIRRTDAPIASRDEERFKGVSSLISRWQHNVESNAPGWGHIGTTTPKTLPPIPTRLTHFRLIYHLEPHRLIPASTTSHPQVYPRMLISICSPV</sequence>
<dbReference type="KEGG" id="uma:UMAG_03081"/>
<dbReference type="GO" id="GO:0005737">
    <property type="term" value="C:cytoplasm"/>
    <property type="evidence" value="ECO:0000318"/>
    <property type="project" value="GO_Central"/>
</dbReference>
<evidence type="ECO:0000313" key="11">
    <source>
        <dbReference type="EMBL" id="KIS69103.1"/>
    </source>
</evidence>
<organism evidence="11 12">
    <name type="scientific">Mycosarcoma maydis</name>
    <name type="common">Corn smut fungus</name>
    <name type="synonym">Ustilago maydis</name>
    <dbReference type="NCBI Taxonomy" id="5270"/>
    <lineage>
        <taxon>Eukaryota</taxon>
        <taxon>Fungi</taxon>
        <taxon>Dikarya</taxon>
        <taxon>Basidiomycota</taxon>
        <taxon>Ustilaginomycotina</taxon>
        <taxon>Ustilaginomycetes</taxon>
        <taxon>Ustilaginales</taxon>
        <taxon>Ustilaginaceae</taxon>
        <taxon>Mycosarcoma</taxon>
    </lineage>
</organism>
<gene>
    <name evidence="11" type="ORF">UMAG_03081</name>
</gene>
<dbReference type="GO" id="GO:0007015">
    <property type="term" value="P:actin filament organization"/>
    <property type="evidence" value="ECO:0000318"/>
    <property type="project" value="GO_Central"/>
</dbReference>
<dbReference type="RefSeq" id="XP_011389443.1">
    <property type="nucleotide sequence ID" value="XM_011391141.1"/>
</dbReference>
<comment type="catalytic activity">
    <reaction evidence="8">
        <text>L-seryl-[protein] + ATP = O-phospho-L-seryl-[protein] + ADP + H(+)</text>
        <dbReference type="Rhea" id="RHEA:17989"/>
        <dbReference type="Rhea" id="RHEA-COMP:9863"/>
        <dbReference type="Rhea" id="RHEA-COMP:11604"/>
        <dbReference type="ChEBI" id="CHEBI:15378"/>
        <dbReference type="ChEBI" id="CHEBI:29999"/>
        <dbReference type="ChEBI" id="CHEBI:30616"/>
        <dbReference type="ChEBI" id="CHEBI:83421"/>
        <dbReference type="ChEBI" id="CHEBI:456216"/>
        <dbReference type="EC" id="2.7.11.1"/>
    </reaction>
</comment>
<keyword evidence="2" id="KW-0723">Serine/threonine-protein kinase</keyword>
<proteinExistence type="predicted"/>
<feature type="compositionally biased region" description="Acidic residues" evidence="9">
    <location>
        <begin position="847"/>
        <end position="861"/>
    </location>
</feature>
<accession>A0A0D1CRA9</accession>
<evidence type="ECO:0000256" key="6">
    <source>
        <dbReference type="ARBA" id="ARBA00022840"/>
    </source>
</evidence>
<feature type="compositionally biased region" description="Low complexity" evidence="9">
    <location>
        <begin position="737"/>
        <end position="761"/>
    </location>
</feature>
<evidence type="ECO:0000256" key="9">
    <source>
        <dbReference type="SAM" id="MobiDB-lite"/>
    </source>
</evidence>
<feature type="compositionally biased region" description="Basic and acidic residues" evidence="9">
    <location>
        <begin position="488"/>
        <end position="503"/>
    </location>
</feature>
<comment type="catalytic activity">
    <reaction evidence="7">
        <text>L-threonyl-[protein] + ATP = O-phospho-L-threonyl-[protein] + ADP + H(+)</text>
        <dbReference type="Rhea" id="RHEA:46608"/>
        <dbReference type="Rhea" id="RHEA-COMP:11060"/>
        <dbReference type="Rhea" id="RHEA-COMP:11605"/>
        <dbReference type="ChEBI" id="CHEBI:15378"/>
        <dbReference type="ChEBI" id="CHEBI:30013"/>
        <dbReference type="ChEBI" id="CHEBI:30616"/>
        <dbReference type="ChEBI" id="CHEBI:61977"/>
        <dbReference type="ChEBI" id="CHEBI:456216"/>
        <dbReference type="EC" id="2.7.11.1"/>
    </reaction>
</comment>
<feature type="compositionally biased region" description="Basic and acidic residues" evidence="9">
    <location>
        <begin position="646"/>
        <end position="663"/>
    </location>
</feature>
<dbReference type="OMA" id="RVKAPSW"/>
<evidence type="ECO:0000256" key="2">
    <source>
        <dbReference type="ARBA" id="ARBA00022527"/>
    </source>
</evidence>
<keyword evidence="5" id="KW-0418">Kinase</keyword>
<dbReference type="STRING" id="237631.A0A0D1CRA9"/>
<feature type="compositionally biased region" description="Polar residues" evidence="9">
    <location>
        <begin position="890"/>
        <end position="906"/>
    </location>
</feature>
<reference evidence="11 12" key="1">
    <citation type="journal article" date="2006" name="Nature">
        <title>Insights from the genome of the biotrophic fungal plant pathogen Ustilago maydis.</title>
        <authorList>
            <person name="Kamper J."/>
            <person name="Kahmann R."/>
            <person name="Bolker M."/>
            <person name="Ma L.J."/>
            <person name="Brefort T."/>
            <person name="Saville B.J."/>
            <person name="Banuett F."/>
            <person name="Kronstad J.W."/>
            <person name="Gold S.E."/>
            <person name="Muller O."/>
            <person name="Perlin M.H."/>
            <person name="Wosten H.A."/>
            <person name="de Vries R."/>
            <person name="Ruiz-Herrera J."/>
            <person name="Reynaga-Pena C.G."/>
            <person name="Snetselaar K."/>
            <person name="McCann M."/>
            <person name="Perez-Martin J."/>
            <person name="Feldbrugge M."/>
            <person name="Basse C.W."/>
            <person name="Steinberg G."/>
            <person name="Ibeas J.I."/>
            <person name="Holloman W."/>
            <person name="Guzman P."/>
            <person name="Farman M."/>
            <person name="Stajich J.E."/>
            <person name="Sentandreu R."/>
            <person name="Gonzalez-Prieto J.M."/>
            <person name="Kennell J.C."/>
            <person name="Molina L."/>
            <person name="Schirawski J."/>
            <person name="Mendoza-Mendoza A."/>
            <person name="Greilinger D."/>
            <person name="Munch K."/>
            <person name="Rossel N."/>
            <person name="Scherer M."/>
            <person name="Vranes M."/>
            <person name="Ladendorf O."/>
            <person name="Vincon V."/>
            <person name="Fuchs U."/>
            <person name="Sandrock B."/>
            <person name="Meng S."/>
            <person name="Ho E.C."/>
            <person name="Cahill M.J."/>
            <person name="Boyce K.J."/>
            <person name="Klose J."/>
            <person name="Klosterman S.J."/>
            <person name="Deelstra H.J."/>
            <person name="Ortiz-Castellanos L."/>
            <person name="Li W."/>
            <person name="Sanchez-Alonso P."/>
            <person name="Schreier P.H."/>
            <person name="Hauser-Hahn I."/>
            <person name="Vaupel M."/>
            <person name="Koopmann E."/>
            <person name="Friedrich G."/>
            <person name="Voss H."/>
            <person name="Schluter T."/>
            <person name="Margolis J."/>
            <person name="Platt D."/>
            <person name="Swimmer C."/>
            <person name="Gnirke A."/>
            <person name="Chen F."/>
            <person name="Vysotskaia V."/>
            <person name="Mannhaupt G."/>
            <person name="Guldener U."/>
            <person name="Munsterkotter M."/>
            <person name="Haase D."/>
            <person name="Oesterheld M."/>
            <person name="Mewes H.W."/>
            <person name="Mauceli E.W."/>
            <person name="DeCaprio D."/>
            <person name="Wade C.M."/>
            <person name="Butler J."/>
            <person name="Young S."/>
            <person name="Jaffe D.B."/>
            <person name="Calvo S."/>
            <person name="Nusbaum C."/>
            <person name="Galagan J."/>
            <person name="Birren B.W."/>
        </authorList>
    </citation>
    <scope>NUCLEOTIDE SEQUENCE [LARGE SCALE GENOMIC DNA]</scope>
    <source>
        <strain evidence="12">DSM 14603 / FGSC 9021 / UM521</strain>
    </source>
</reference>
<dbReference type="EC" id="2.7.11.1" evidence="1"/>
<dbReference type="SMART" id="SM00220">
    <property type="entry name" value="S_TKc"/>
    <property type="match status" value="1"/>
</dbReference>
<protein>
    <recommendedName>
        <fullName evidence="1">non-specific serine/threonine protein kinase</fullName>
        <ecNumber evidence="1">2.7.11.1</ecNumber>
    </recommendedName>
</protein>
<dbReference type="Proteomes" id="UP000000561">
    <property type="component" value="Chromosome 7"/>
</dbReference>
<keyword evidence="3" id="KW-0808">Transferase</keyword>